<feature type="non-terminal residue" evidence="7">
    <location>
        <position position="1050"/>
    </location>
</feature>
<dbReference type="PANTHER" id="PTHR15454">
    <property type="entry name" value="NISCHARIN RELATED"/>
    <property type="match status" value="1"/>
</dbReference>
<evidence type="ECO:0000256" key="2">
    <source>
        <dbReference type="ARBA" id="ARBA00022490"/>
    </source>
</evidence>
<feature type="region of interest" description="Disordered" evidence="5">
    <location>
        <begin position="751"/>
        <end position="784"/>
    </location>
</feature>
<gene>
    <name evidence="7" type="ORF">PACLA_8A054607</name>
</gene>
<dbReference type="CDD" id="cd04371">
    <property type="entry name" value="DEP"/>
    <property type="match status" value="1"/>
</dbReference>
<dbReference type="Proteomes" id="UP001152795">
    <property type="component" value="Unassembled WGS sequence"/>
</dbReference>
<evidence type="ECO:0000256" key="3">
    <source>
        <dbReference type="ARBA" id="ARBA00022614"/>
    </source>
</evidence>
<organism evidence="7 8">
    <name type="scientific">Paramuricea clavata</name>
    <name type="common">Red gorgonian</name>
    <name type="synonym">Violescent sea-whip</name>
    <dbReference type="NCBI Taxonomy" id="317549"/>
    <lineage>
        <taxon>Eukaryota</taxon>
        <taxon>Metazoa</taxon>
        <taxon>Cnidaria</taxon>
        <taxon>Anthozoa</taxon>
        <taxon>Octocorallia</taxon>
        <taxon>Malacalcyonacea</taxon>
        <taxon>Plexauridae</taxon>
        <taxon>Paramuricea</taxon>
    </lineage>
</organism>
<keyword evidence="7" id="KW-0418">Kinase</keyword>
<evidence type="ECO:0000313" key="8">
    <source>
        <dbReference type="Proteomes" id="UP001152795"/>
    </source>
</evidence>
<feature type="region of interest" description="Disordered" evidence="5">
    <location>
        <begin position="635"/>
        <end position="656"/>
    </location>
</feature>
<dbReference type="InterPro" id="IPR032675">
    <property type="entry name" value="LRR_dom_sf"/>
</dbReference>
<dbReference type="Gene3D" id="1.10.10.10">
    <property type="entry name" value="Winged helix-like DNA-binding domain superfamily/Winged helix DNA-binding domain"/>
    <property type="match status" value="1"/>
</dbReference>
<feature type="compositionally biased region" description="Polar residues" evidence="5">
    <location>
        <begin position="437"/>
        <end position="449"/>
    </location>
</feature>
<feature type="region of interest" description="Disordered" evidence="5">
    <location>
        <begin position="431"/>
        <end position="451"/>
    </location>
</feature>
<feature type="compositionally biased region" description="Basic and acidic residues" evidence="5">
    <location>
        <begin position="675"/>
        <end position="684"/>
    </location>
</feature>
<dbReference type="OrthoDB" id="5990544at2759"/>
<dbReference type="Gene3D" id="3.80.10.10">
    <property type="entry name" value="Ribonuclease Inhibitor"/>
    <property type="match status" value="2"/>
</dbReference>
<keyword evidence="2" id="KW-0963">Cytoplasm</keyword>
<dbReference type="Pfam" id="PF25357">
    <property type="entry name" value="PH_S11IP"/>
    <property type="match status" value="1"/>
</dbReference>
<feature type="region of interest" description="Disordered" evidence="5">
    <location>
        <begin position="709"/>
        <end position="733"/>
    </location>
</feature>
<keyword evidence="7" id="KW-0808">Transferase</keyword>
<dbReference type="SMART" id="SM00049">
    <property type="entry name" value="DEP"/>
    <property type="match status" value="1"/>
</dbReference>
<comment type="caution">
    <text evidence="7">The sequence shown here is derived from an EMBL/GenBank/DDBJ whole genome shotgun (WGS) entry which is preliminary data.</text>
</comment>
<dbReference type="GO" id="GO:0005737">
    <property type="term" value="C:cytoplasm"/>
    <property type="evidence" value="ECO:0007669"/>
    <property type="project" value="UniProtKB-SubCell"/>
</dbReference>
<feature type="region of interest" description="Disordered" evidence="5">
    <location>
        <begin position="669"/>
        <end position="690"/>
    </location>
</feature>
<dbReference type="SUPFAM" id="SSF52075">
    <property type="entry name" value="Outer arm dynein light chain 1"/>
    <property type="match status" value="1"/>
</dbReference>
<accession>A0A6S7H4Y2</accession>
<keyword evidence="4" id="KW-0677">Repeat</keyword>
<dbReference type="PROSITE" id="PS50186">
    <property type="entry name" value="DEP"/>
    <property type="match status" value="1"/>
</dbReference>
<feature type="compositionally biased region" description="Polar residues" evidence="5">
    <location>
        <begin position="721"/>
        <end position="733"/>
    </location>
</feature>
<dbReference type="GO" id="GO:0016301">
    <property type="term" value="F:kinase activity"/>
    <property type="evidence" value="ECO:0007669"/>
    <property type="project" value="UniProtKB-KW"/>
</dbReference>
<dbReference type="PROSITE" id="PS51450">
    <property type="entry name" value="LRR"/>
    <property type="match status" value="1"/>
</dbReference>
<comment type="subcellular location">
    <subcellularLocation>
        <location evidence="1">Cytoplasm</location>
    </subcellularLocation>
</comment>
<dbReference type="Pfam" id="PF23142">
    <property type="entry name" value="PH_PLEKHM2"/>
    <property type="match status" value="1"/>
</dbReference>
<dbReference type="SUPFAM" id="SSF46785">
    <property type="entry name" value="Winged helix' DNA-binding domain"/>
    <property type="match status" value="1"/>
</dbReference>
<dbReference type="GO" id="GO:0035556">
    <property type="term" value="P:intracellular signal transduction"/>
    <property type="evidence" value="ECO:0007669"/>
    <property type="project" value="InterPro"/>
</dbReference>
<dbReference type="Pfam" id="PF00610">
    <property type="entry name" value="DEP"/>
    <property type="match status" value="1"/>
</dbReference>
<name>A0A6S7H4Y2_PARCT</name>
<dbReference type="InterPro" id="IPR000591">
    <property type="entry name" value="DEP_dom"/>
</dbReference>
<feature type="domain" description="DEP" evidence="6">
    <location>
        <begin position="985"/>
        <end position="1044"/>
    </location>
</feature>
<dbReference type="InterPro" id="IPR057288">
    <property type="entry name" value="PH_PLEKHM2"/>
</dbReference>
<proteinExistence type="predicted"/>
<evidence type="ECO:0000259" key="6">
    <source>
        <dbReference type="PROSITE" id="PS50186"/>
    </source>
</evidence>
<reference evidence="7" key="1">
    <citation type="submission" date="2020-04" db="EMBL/GenBank/DDBJ databases">
        <authorList>
            <person name="Alioto T."/>
            <person name="Alioto T."/>
            <person name="Gomez Garrido J."/>
        </authorList>
    </citation>
    <scope>NUCLEOTIDE SEQUENCE</scope>
    <source>
        <strain evidence="7">A484AB</strain>
    </source>
</reference>
<dbReference type="AlphaFoldDB" id="A0A6S7H4Y2"/>
<feature type="compositionally biased region" description="Polar residues" evidence="5">
    <location>
        <begin position="763"/>
        <end position="773"/>
    </location>
</feature>
<dbReference type="EMBL" id="CACRXK020003237">
    <property type="protein sequence ID" value="CAB3997962.1"/>
    <property type="molecule type" value="Genomic_DNA"/>
</dbReference>
<evidence type="ECO:0000313" key="7">
    <source>
        <dbReference type="EMBL" id="CAB3997962.1"/>
    </source>
</evidence>
<dbReference type="InterPro" id="IPR057292">
    <property type="entry name" value="PH_S11IP"/>
</dbReference>
<evidence type="ECO:0000256" key="1">
    <source>
        <dbReference type="ARBA" id="ARBA00004496"/>
    </source>
</evidence>
<dbReference type="PANTHER" id="PTHR15454:SF69">
    <property type="entry name" value="SERINE_THREONINE-PROTEIN KINASE 11-INTERACTING PROTEIN"/>
    <property type="match status" value="1"/>
</dbReference>
<keyword evidence="3" id="KW-0433">Leucine-rich repeat</keyword>
<sequence length="1050" mass="119230">MLDYGAEQLVLKLERVFQEKEELISSGRLRVCLTASVIVFLNKCFEDTQQHTSSQNRIIDYLKQCVQSIHTLKIVRGPTFKFNSEVDISHFQAVQVLQIDKIAIGYVSGLQTLRPRVKVLKPSRCVDKISDILTLCGYDRSTAFTWHHLEVADFSFNTIRSLDSSLRLLTSVRCLNLSHNELTSKDDEEEEEGEWMYLPEVTYLNLGYNLLIKVPSFPDNCCSKITSFILRCNNLASLEGVEMLTNLESLDVSGNCISSFLRLSSLVQLHRLVSICCHGNPISYDKRYRITIASCLSPSPRQVPIVLDDKELNVEELYSLGQSLEVDLSSYIPSRPYSTPVHMIQNNPEAFVSSGEYSSTPRTPEEKRKSRKPVIRQPSIRNVGDEQHKQTSRTISINRVETKEELEKLEKFKRDAGEDYLVVRNQEQLKKDEKNVSFDSSSEQPSTSPEFAKTATEDLDILHSPESPSSDKTAVMQEVLDDDESGELFLVSVKFTEETNSEETIFVIIKDHEIVETNTDVKVTSRLDLNGLLDINTIPSDEKVSVVLKFSHVHKERKYREYLFDDEGQCEKFFSLLKDFVRKPVNADKIPDKYFKCLKCSKCYNTEQEISLCTKCGSLVVVEVMKDDLETTKLQQNKRDVTGHQPSVQDPDLIPSTVRHVPLPPDICISGKDTNTTKKTDKNTPELNSEYGTLVSTIHVKGKESYYEDSYNSEDYEPSGYSGTQQLLQGQNSPSAAMNISLDSLSGTGAHRVYNNKVPESPLASSYSSQSGSETRDSTPVGGKTSSKIHFSLESCTHCDHRLKLYLETKLFRGGEDEEFRCMVKCPVASYSYTQGIPALLVISNTIAYVCKVTGIESTRPKEWLSIKACYLLTDLRYIEYGLQSQSFRLEFAEPSGCHTFLVGDRKRCENFLTTLRNVAKKVYGDKYKSLRVGKANPQTRANIRIQVFGIKDESVMFKGRCLYEQAMNFTDPPLIKDHKVWFRTIPQSMLGEEFIDWLISRKEASSYREAVHIGQLLLNAGAIQCFNKDCGFLEKDQYYHFNLSAELRE</sequence>
<evidence type="ECO:0000256" key="5">
    <source>
        <dbReference type="SAM" id="MobiDB-lite"/>
    </source>
</evidence>
<dbReference type="InterPro" id="IPR036388">
    <property type="entry name" value="WH-like_DNA-bd_sf"/>
</dbReference>
<keyword evidence="8" id="KW-1185">Reference proteome</keyword>
<evidence type="ECO:0000256" key="4">
    <source>
        <dbReference type="ARBA" id="ARBA00022737"/>
    </source>
</evidence>
<protein>
    <submittedName>
        <fullName evidence="7">Serine threonine- kinase 11-interacting</fullName>
    </submittedName>
</protein>
<dbReference type="InterPro" id="IPR036390">
    <property type="entry name" value="WH_DNA-bd_sf"/>
</dbReference>
<dbReference type="InterPro" id="IPR001611">
    <property type="entry name" value="Leu-rich_rpt"/>
</dbReference>
<feature type="region of interest" description="Disordered" evidence="5">
    <location>
        <begin position="352"/>
        <end position="393"/>
    </location>
</feature>